<dbReference type="FunFam" id="1.10.10.10:FF:000018">
    <property type="entry name" value="DNA-binding response regulator ResD"/>
    <property type="match status" value="1"/>
</dbReference>
<dbReference type="STRING" id="1121306.SAMN02745196_00566"/>
<dbReference type="InterPro" id="IPR001867">
    <property type="entry name" value="OmpR/PhoB-type_DNA-bd"/>
</dbReference>
<evidence type="ECO:0000256" key="5">
    <source>
        <dbReference type="ARBA" id="ARBA00023125"/>
    </source>
</evidence>
<evidence type="ECO:0000256" key="4">
    <source>
        <dbReference type="ARBA" id="ARBA00023015"/>
    </source>
</evidence>
<dbReference type="RefSeq" id="WP_072829833.1">
    <property type="nucleotide sequence ID" value="NZ_FQXP01000003.1"/>
</dbReference>
<dbReference type="GO" id="GO:0006355">
    <property type="term" value="P:regulation of DNA-templated transcription"/>
    <property type="evidence" value="ECO:0007669"/>
    <property type="project" value="InterPro"/>
</dbReference>
<evidence type="ECO:0000256" key="9">
    <source>
        <dbReference type="PROSITE-ProRule" id="PRU01091"/>
    </source>
</evidence>
<dbReference type="FunFam" id="3.40.50.2300:FF:000001">
    <property type="entry name" value="DNA-binding response regulator PhoB"/>
    <property type="match status" value="1"/>
</dbReference>
<dbReference type="GO" id="GO:0032993">
    <property type="term" value="C:protein-DNA complex"/>
    <property type="evidence" value="ECO:0007669"/>
    <property type="project" value="TreeGrafter"/>
</dbReference>
<dbReference type="OrthoDB" id="9790442at2"/>
<feature type="domain" description="OmpR/PhoB-type" evidence="11">
    <location>
        <begin position="129"/>
        <end position="228"/>
    </location>
</feature>
<feature type="domain" description="Response regulatory" evidence="10">
    <location>
        <begin position="3"/>
        <end position="117"/>
    </location>
</feature>
<dbReference type="InterPro" id="IPR036388">
    <property type="entry name" value="WH-like_DNA-bd_sf"/>
</dbReference>
<dbReference type="InterPro" id="IPR016032">
    <property type="entry name" value="Sig_transdc_resp-reg_C-effctor"/>
</dbReference>
<proteinExistence type="predicted"/>
<dbReference type="EMBL" id="FQXP01000003">
    <property type="protein sequence ID" value="SHH49612.1"/>
    <property type="molecule type" value="Genomic_DNA"/>
</dbReference>
<dbReference type="Pfam" id="PF00486">
    <property type="entry name" value="Trans_reg_C"/>
    <property type="match status" value="1"/>
</dbReference>
<dbReference type="PROSITE" id="PS50110">
    <property type="entry name" value="RESPONSE_REGULATORY"/>
    <property type="match status" value="1"/>
</dbReference>
<evidence type="ECO:0000313" key="12">
    <source>
        <dbReference type="EMBL" id="SHH49612.1"/>
    </source>
</evidence>
<protein>
    <recommendedName>
        <fullName evidence="1">Stage 0 sporulation protein A homolog</fullName>
    </recommendedName>
</protein>
<gene>
    <name evidence="12" type="ORF">SAMN02745196_00566</name>
</gene>
<dbReference type="InterPro" id="IPR001789">
    <property type="entry name" value="Sig_transdc_resp-reg_receiver"/>
</dbReference>
<evidence type="ECO:0000256" key="7">
    <source>
        <dbReference type="ARBA" id="ARBA00024867"/>
    </source>
</evidence>
<evidence type="ECO:0000256" key="8">
    <source>
        <dbReference type="PROSITE-ProRule" id="PRU00169"/>
    </source>
</evidence>
<dbReference type="SMART" id="SM00448">
    <property type="entry name" value="REC"/>
    <property type="match status" value="1"/>
</dbReference>
<evidence type="ECO:0000256" key="1">
    <source>
        <dbReference type="ARBA" id="ARBA00018672"/>
    </source>
</evidence>
<keyword evidence="13" id="KW-1185">Reference proteome</keyword>
<evidence type="ECO:0000259" key="11">
    <source>
        <dbReference type="PROSITE" id="PS51755"/>
    </source>
</evidence>
<organism evidence="12 13">
    <name type="scientific">Clostridium collagenovorans DSM 3089</name>
    <dbReference type="NCBI Taxonomy" id="1121306"/>
    <lineage>
        <taxon>Bacteria</taxon>
        <taxon>Bacillati</taxon>
        <taxon>Bacillota</taxon>
        <taxon>Clostridia</taxon>
        <taxon>Eubacteriales</taxon>
        <taxon>Clostridiaceae</taxon>
        <taxon>Clostridium</taxon>
    </lineage>
</organism>
<keyword evidence="5 9" id="KW-0238">DNA-binding</keyword>
<dbReference type="InterPro" id="IPR039420">
    <property type="entry name" value="WalR-like"/>
</dbReference>
<dbReference type="CDD" id="cd17574">
    <property type="entry name" value="REC_OmpR"/>
    <property type="match status" value="1"/>
</dbReference>
<dbReference type="GO" id="GO:0000156">
    <property type="term" value="F:phosphorelay response regulator activity"/>
    <property type="evidence" value="ECO:0007669"/>
    <property type="project" value="TreeGrafter"/>
</dbReference>
<dbReference type="SMART" id="SM00862">
    <property type="entry name" value="Trans_reg_C"/>
    <property type="match status" value="1"/>
</dbReference>
<dbReference type="Gene3D" id="3.40.50.2300">
    <property type="match status" value="1"/>
</dbReference>
<dbReference type="Gene3D" id="6.10.250.690">
    <property type="match status" value="1"/>
</dbReference>
<dbReference type="PANTHER" id="PTHR48111:SF54">
    <property type="entry name" value="STAGE 0 SPORULATION PROTEIN A HOMOLOG"/>
    <property type="match status" value="1"/>
</dbReference>
<dbReference type="GO" id="GO:0000976">
    <property type="term" value="F:transcription cis-regulatory region binding"/>
    <property type="evidence" value="ECO:0007669"/>
    <property type="project" value="TreeGrafter"/>
</dbReference>
<name>A0A1M5TFT9_9CLOT</name>
<dbReference type="AlphaFoldDB" id="A0A1M5TFT9"/>
<evidence type="ECO:0000259" key="10">
    <source>
        <dbReference type="PROSITE" id="PS50110"/>
    </source>
</evidence>
<evidence type="ECO:0000256" key="2">
    <source>
        <dbReference type="ARBA" id="ARBA00022553"/>
    </source>
</evidence>
<dbReference type="SUPFAM" id="SSF52172">
    <property type="entry name" value="CheY-like"/>
    <property type="match status" value="1"/>
</dbReference>
<keyword evidence="2 8" id="KW-0597">Phosphoprotein</keyword>
<keyword evidence="6" id="KW-0804">Transcription</keyword>
<accession>A0A1M5TFT9</accession>
<keyword evidence="3" id="KW-0902">Two-component regulatory system</keyword>
<keyword evidence="4" id="KW-0805">Transcription regulation</keyword>
<evidence type="ECO:0000256" key="3">
    <source>
        <dbReference type="ARBA" id="ARBA00023012"/>
    </source>
</evidence>
<dbReference type="PROSITE" id="PS51755">
    <property type="entry name" value="OMPR_PHOB"/>
    <property type="match status" value="1"/>
</dbReference>
<dbReference type="Pfam" id="PF00072">
    <property type="entry name" value="Response_reg"/>
    <property type="match status" value="1"/>
</dbReference>
<evidence type="ECO:0000256" key="6">
    <source>
        <dbReference type="ARBA" id="ARBA00023163"/>
    </source>
</evidence>
<evidence type="ECO:0000313" key="13">
    <source>
        <dbReference type="Proteomes" id="UP000184526"/>
    </source>
</evidence>
<dbReference type="InterPro" id="IPR011006">
    <property type="entry name" value="CheY-like_superfamily"/>
</dbReference>
<dbReference type="GO" id="GO:0005829">
    <property type="term" value="C:cytosol"/>
    <property type="evidence" value="ECO:0007669"/>
    <property type="project" value="TreeGrafter"/>
</dbReference>
<reference evidence="12 13" key="1">
    <citation type="submission" date="2016-11" db="EMBL/GenBank/DDBJ databases">
        <authorList>
            <person name="Jaros S."/>
            <person name="Januszkiewicz K."/>
            <person name="Wedrychowicz H."/>
        </authorList>
    </citation>
    <scope>NUCLEOTIDE SEQUENCE [LARGE SCALE GENOMIC DNA]</scope>
    <source>
        <strain evidence="12 13">DSM 3089</strain>
    </source>
</reference>
<dbReference type="Proteomes" id="UP000184526">
    <property type="component" value="Unassembled WGS sequence"/>
</dbReference>
<comment type="function">
    <text evidence="7">May play the central regulatory role in sporulation. It may be an element of the effector pathway responsible for the activation of sporulation genes in response to nutritional stress. Spo0A may act in concert with spo0H (a sigma factor) to control the expression of some genes that are critical to the sporulation process.</text>
</comment>
<dbReference type="SUPFAM" id="SSF46894">
    <property type="entry name" value="C-terminal effector domain of the bipartite response regulators"/>
    <property type="match status" value="1"/>
</dbReference>
<dbReference type="PANTHER" id="PTHR48111">
    <property type="entry name" value="REGULATOR OF RPOS"/>
    <property type="match status" value="1"/>
</dbReference>
<sequence length="231" mass="26668">MCKILIVEDESSIRSFLKVSLKSNKFDVIEAEDGLKGLELARIEKPQIAVLDVMMPNMDGFQLCKKLREEFPDIGIIMLTARGQDIDKISGLESGADDYVVKPFNPAELILRVKAILRRMESNAKEVDANIIESYPFKIDNYSQKAYKNDEILDLTPKEYLLIKLLMENPGKAFSREELLNLVWGWNFFGESKIVDVNIRRLRTKIEETASRPEFIETVWGTGYRWNEREV</sequence>
<feature type="modified residue" description="4-aspartylphosphate" evidence="8">
    <location>
        <position position="52"/>
    </location>
</feature>
<dbReference type="Gene3D" id="1.10.10.10">
    <property type="entry name" value="Winged helix-like DNA-binding domain superfamily/Winged helix DNA-binding domain"/>
    <property type="match status" value="1"/>
</dbReference>
<feature type="DNA-binding region" description="OmpR/PhoB-type" evidence="9">
    <location>
        <begin position="129"/>
        <end position="228"/>
    </location>
</feature>
<dbReference type="CDD" id="cd00383">
    <property type="entry name" value="trans_reg_C"/>
    <property type="match status" value="1"/>
</dbReference>